<dbReference type="AlphaFoldDB" id="A0A2U1NHN4"/>
<evidence type="ECO:0000313" key="3">
    <source>
        <dbReference type="Proteomes" id="UP000245207"/>
    </source>
</evidence>
<gene>
    <name evidence="2" type="ORF">CTI12_AA262350</name>
</gene>
<evidence type="ECO:0000256" key="1">
    <source>
        <dbReference type="ARBA" id="ARBA00007967"/>
    </source>
</evidence>
<accession>A0A2U1NHN4</accession>
<dbReference type="GO" id="GO:0008168">
    <property type="term" value="F:methyltransferase activity"/>
    <property type="evidence" value="ECO:0007669"/>
    <property type="project" value="UniProtKB-KW"/>
</dbReference>
<dbReference type="InterPro" id="IPR029063">
    <property type="entry name" value="SAM-dependent_MTases_sf"/>
</dbReference>
<dbReference type="Gene3D" id="3.40.50.150">
    <property type="entry name" value="Vaccinia Virus protein VP39"/>
    <property type="match status" value="1"/>
</dbReference>
<dbReference type="Pfam" id="PF03492">
    <property type="entry name" value="Methyltransf_7"/>
    <property type="match status" value="1"/>
</dbReference>
<keyword evidence="2" id="KW-0808">Transferase</keyword>
<keyword evidence="3" id="KW-1185">Reference proteome</keyword>
<name>A0A2U1NHN4_ARTAN</name>
<comment type="similarity">
    <text evidence="1">Belongs to the methyltransferase superfamily. Type-7 methyltransferase family.</text>
</comment>
<reference evidence="2 3" key="1">
    <citation type="journal article" date="2018" name="Mol. Plant">
        <title>The genome of Artemisia annua provides insight into the evolution of Asteraceae family and artemisinin biosynthesis.</title>
        <authorList>
            <person name="Shen Q."/>
            <person name="Zhang L."/>
            <person name="Liao Z."/>
            <person name="Wang S."/>
            <person name="Yan T."/>
            <person name="Shi P."/>
            <person name="Liu M."/>
            <person name="Fu X."/>
            <person name="Pan Q."/>
            <person name="Wang Y."/>
            <person name="Lv Z."/>
            <person name="Lu X."/>
            <person name="Zhang F."/>
            <person name="Jiang W."/>
            <person name="Ma Y."/>
            <person name="Chen M."/>
            <person name="Hao X."/>
            <person name="Li L."/>
            <person name="Tang Y."/>
            <person name="Lv G."/>
            <person name="Zhou Y."/>
            <person name="Sun X."/>
            <person name="Brodelius P.E."/>
            <person name="Rose J.K.C."/>
            <person name="Tang K."/>
        </authorList>
    </citation>
    <scope>NUCLEOTIDE SEQUENCE [LARGE SCALE GENOMIC DNA]</scope>
    <source>
        <strain evidence="3">cv. Huhao1</strain>
        <tissue evidence="2">Leaf</tissue>
    </source>
</reference>
<dbReference type="PANTHER" id="PTHR31009">
    <property type="entry name" value="S-ADENOSYL-L-METHIONINE:CARBOXYL METHYLTRANSFERASE FAMILY PROTEIN"/>
    <property type="match status" value="1"/>
</dbReference>
<dbReference type="SUPFAM" id="SSF53335">
    <property type="entry name" value="S-adenosyl-L-methionine-dependent methyltransferases"/>
    <property type="match status" value="1"/>
</dbReference>
<dbReference type="Proteomes" id="UP000245207">
    <property type="component" value="Unassembled WGS sequence"/>
</dbReference>
<dbReference type="GO" id="GO:0032259">
    <property type="term" value="P:methylation"/>
    <property type="evidence" value="ECO:0007669"/>
    <property type="project" value="UniProtKB-KW"/>
</dbReference>
<dbReference type="OrthoDB" id="668107at2759"/>
<comment type="caution">
    <text evidence="2">The sequence shown here is derived from an EMBL/GenBank/DDBJ whole genome shotgun (WGS) entry which is preliminary data.</text>
</comment>
<proteinExistence type="inferred from homology"/>
<evidence type="ECO:0000313" key="2">
    <source>
        <dbReference type="EMBL" id="PWA73032.1"/>
    </source>
</evidence>
<dbReference type="InterPro" id="IPR005299">
    <property type="entry name" value="MeTrfase_7"/>
</dbReference>
<sequence>MAVPGSFHGRLFPDQSMHFFHSSSSLHWLSQVPKGIENNGLNIHISKTSPPNVFENYKMQSQKDFTTFLESRSNEIVRGGRMVLTFVGRSNVDPCSNGSGDHVPELLGKSLVDAVNEGLVRESDLNSFNMPFYFAYSDEIRDIIHNQGSFSLDILETFEINLDPYETDYENVKVSDEPNHGKGAAKMIRAIAEPLLVAHFGNSLMDSAFKELQKHLDEQMAIEKTLRTLFISISLTKI</sequence>
<protein>
    <submittedName>
        <fullName evidence="2">SAM dependent carboxyl methyltransferase</fullName>
    </submittedName>
</protein>
<keyword evidence="2" id="KW-0489">Methyltransferase</keyword>
<dbReference type="EMBL" id="PKPP01002801">
    <property type="protein sequence ID" value="PWA73032.1"/>
    <property type="molecule type" value="Genomic_DNA"/>
</dbReference>
<organism evidence="2 3">
    <name type="scientific">Artemisia annua</name>
    <name type="common">Sweet wormwood</name>
    <dbReference type="NCBI Taxonomy" id="35608"/>
    <lineage>
        <taxon>Eukaryota</taxon>
        <taxon>Viridiplantae</taxon>
        <taxon>Streptophyta</taxon>
        <taxon>Embryophyta</taxon>
        <taxon>Tracheophyta</taxon>
        <taxon>Spermatophyta</taxon>
        <taxon>Magnoliopsida</taxon>
        <taxon>eudicotyledons</taxon>
        <taxon>Gunneridae</taxon>
        <taxon>Pentapetalae</taxon>
        <taxon>asterids</taxon>
        <taxon>campanulids</taxon>
        <taxon>Asterales</taxon>
        <taxon>Asteraceae</taxon>
        <taxon>Asteroideae</taxon>
        <taxon>Anthemideae</taxon>
        <taxon>Artemisiinae</taxon>
        <taxon>Artemisia</taxon>
    </lineage>
</organism>